<dbReference type="EMBL" id="SMOG01000005">
    <property type="protein sequence ID" value="TDF73502.1"/>
    <property type="molecule type" value="Genomic_DNA"/>
</dbReference>
<name>A0AC61QJS4_9BACT</name>
<accession>A0AC61QJS4</accession>
<organism evidence="1 2">
    <name type="scientific">Candidatus Syntrophosphaera thermopropionivorans</name>
    <dbReference type="NCBI Taxonomy" id="2593015"/>
    <lineage>
        <taxon>Bacteria</taxon>
        <taxon>Pseudomonadati</taxon>
        <taxon>Candidatus Cloacimonadota</taxon>
        <taxon>Candidatus Cloacimonadia</taxon>
        <taxon>Candidatus Cloacimonadales</taxon>
        <taxon>Candidatus Cloacimonadaceae</taxon>
        <taxon>Candidatus Syntrophosphaera</taxon>
    </lineage>
</organism>
<keyword evidence="2" id="KW-1185">Reference proteome</keyword>
<protein>
    <submittedName>
        <fullName evidence="1">Undecaprenyl-diphosphate phosphatase</fullName>
    </submittedName>
</protein>
<evidence type="ECO:0000313" key="2">
    <source>
        <dbReference type="Proteomes" id="UP000294588"/>
    </source>
</evidence>
<gene>
    <name evidence="1" type="ORF">E0946_02780</name>
</gene>
<reference evidence="1" key="1">
    <citation type="submission" date="2019-03" db="EMBL/GenBank/DDBJ databases">
        <title>Candidatus Syntrophosphaera thermopropionivorans: a novel player in syntrophic propionate oxidation during anaerobic digestion.</title>
        <authorList>
            <person name="Dyksma S."/>
        </authorList>
    </citation>
    <scope>NUCLEOTIDE SEQUENCE</scope>
    <source>
        <strain evidence="1">W5</strain>
    </source>
</reference>
<evidence type="ECO:0000313" key="1">
    <source>
        <dbReference type="EMBL" id="TDF73502.1"/>
    </source>
</evidence>
<sequence>MSFLNAILMGILQGLTEFLPVSSSGHLVLAQHFLGVKESGNILFEVFLHLGTLLAVIIFFRKRIWGLILSLLGKKEYRSRDTAHNDRMIILYLIIATAVTGLVYQILGKPIESLYHKPLVVAFMLIITGIIVFASDYVKKGNISAAKMGLPRSLFIGLTQGMAIIPGISRSGSTIAASIFSGIKREEAAEFSFLLSIPAILGANLVSFKQFINLNINQLLVYLAGFLAAFVAGYLVIGFLLKLITKAKLKFFAYWCWAIALISIIFLLLER</sequence>
<proteinExistence type="predicted"/>
<comment type="caution">
    <text evidence="1">The sequence shown here is derived from an EMBL/GenBank/DDBJ whole genome shotgun (WGS) entry which is preliminary data.</text>
</comment>
<dbReference type="Proteomes" id="UP000294588">
    <property type="component" value="Unassembled WGS sequence"/>
</dbReference>